<evidence type="ECO:0000313" key="2">
    <source>
        <dbReference type="Proteomes" id="UP000316854"/>
    </source>
</evidence>
<dbReference type="KEGG" id="vg:77942519"/>
<organism evidence="1 2">
    <name type="scientific">Arthrobacter phage Xenomorph</name>
    <dbReference type="NCBI Taxonomy" id="2591069"/>
    <lineage>
        <taxon>Viruses</taxon>
        <taxon>Duplodnaviria</taxon>
        <taxon>Heunggongvirae</taxon>
        <taxon>Uroviricota</taxon>
        <taxon>Caudoviricetes</taxon>
        <taxon>Mudcatvirus</taxon>
        <taxon>Mudcatvirus xenomorph</taxon>
    </lineage>
</organism>
<proteinExistence type="predicted"/>
<name>A0A514A3U8_9CAUD</name>
<dbReference type="EMBL" id="MK919473">
    <property type="protein sequence ID" value="QDH47945.1"/>
    <property type="molecule type" value="Genomic_DNA"/>
</dbReference>
<dbReference type="RefSeq" id="YP_010666416.1">
    <property type="nucleotide sequence ID" value="NC_070942.1"/>
</dbReference>
<accession>A0A514A3U8</accession>
<keyword evidence="2" id="KW-1185">Reference proteome</keyword>
<dbReference type="GeneID" id="77942519"/>
<gene>
    <name evidence="1" type="primary">32</name>
    <name evidence="1" type="ORF">SEA_XENOMORPH_32</name>
</gene>
<sequence length="99" mass="11425">MIAKEFKKFLLDERPIGYRYLQLTKALAIKTVKILPLMAITSVKKPNEKMMNKLDTFIKEGEAIIAEMDSLEPSRLAEKEAYQIRIEELKAARRAKKGK</sequence>
<dbReference type="Proteomes" id="UP000316854">
    <property type="component" value="Segment"/>
</dbReference>
<reference evidence="1 2" key="1">
    <citation type="submission" date="2019-05" db="EMBL/GenBank/DDBJ databases">
        <authorList>
            <person name="Beckman L.J."/>
            <person name="Conner K.M."/>
            <person name="Flanagan R.M."/>
            <person name="Fortman E.C."/>
            <person name="Jutte T."/>
            <person name="Keaney A.M."/>
            <person name="Kees M.D."/>
            <person name="Kesav N.R."/>
            <person name="Montag M.W."/>
            <person name="Nicolozakes S.J."/>
            <person name="Randall S.G."/>
            <person name="Ball S.L."/>
            <person name="Breitenberger C.A."/>
            <person name="Daniels C.J."/>
            <person name="Garlena R.A."/>
            <person name="Russell D.A."/>
            <person name="Pope W.H."/>
            <person name="Jacobs-Sera D."/>
            <person name="Hatfull G.F."/>
        </authorList>
    </citation>
    <scope>NUCLEOTIDE SEQUENCE [LARGE SCALE GENOMIC DNA]</scope>
</reference>
<protein>
    <submittedName>
        <fullName evidence="1">Uncharacterized protein</fullName>
    </submittedName>
</protein>
<evidence type="ECO:0000313" key="1">
    <source>
        <dbReference type="EMBL" id="QDH47945.1"/>
    </source>
</evidence>